<dbReference type="KEGG" id="nsh:GXM_04389"/>
<dbReference type="RefSeq" id="WP_152589604.1">
    <property type="nucleotide sequence ID" value="NZ_CP045226.1"/>
</dbReference>
<evidence type="ECO:0008006" key="3">
    <source>
        <dbReference type="Google" id="ProtNLM"/>
    </source>
</evidence>
<dbReference type="AlphaFoldDB" id="A0A5P8W2F5"/>
<dbReference type="Proteomes" id="UP000326678">
    <property type="component" value="Chromosome Gxm1"/>
</dbReference>
<proteinExistence type="predicted"/>
<keyword evidence="2" id="KW-1185">Reference proteome</keyword>
<protein>
    <recommendedName>
        <fullName evidence="3">Cupin domain-containing protein</fullName>
    </recommendedName>
</protein>
<accession>A0A5P8W2F5</accession>
<dbReference type="Gene3D" id="2.60.120.10">
    <property type="entry name" value="Jelly Rolls"/>
    <property type="match status" value="1"/>
</dbReference>
<name>A0A5P8W2F5_9NOSO</name>
<evidence type="ECO:0000313" key="1">
    <source>
        <dbReference type="EMBL" id="QFS46908.1"/>
    </source>
</evidence>
<organism evidence="1 2">
    <name type="scientific">Nostoc sphaeroides CCNUC1</name>
    <dbReference type="NCBI Taxonomy" id="2653204"/>
    <lineage>
        <taxon>Bacteria</taxon>
        <taxon>Bacillati</taxon>
        <taxon>Cyanobacteriota</taxon>
        <taxon>Cyanophyceae</taxon>
        <taxon>Nostocales</taxon>
        <taxon>Nostocaceae</taxon>
        <taxon>Nostoc</taxon>
    </lineage>
</organism>
<dbReference type="SUPFAM" id="SSF51182">
    <property type="entry name" value="RmlC-like cupins"/>
    <property type="match status" value="1"/>
</dbReference>
<evidence type="ECO:0000313" key="2">
    <source>
        <dbReference type="Proteomes" id="UP000326678"/>
    </source>
</evidence>
<gene>
    <name evidence="1" type="ORF">GXM_04389</name>
</gene>
<dbReference type="InterPro" id="IPR011051">
    <property type="entry name" value="RmlC_Cupin_sf"/>
</dbReference>
<reference evidence="1 2" key="1">
    <citation type="submission" date="2019-10" db="EMBL/GenBank/DDBJ databases">
        <title>Genomic and transcriptomic insights into the perfect genentic adaptation of a filamentous nitrogen-fixing cyanobacterium to rice fields.</title>
        <authorList>
            <person name="Chen Z."/>
        </authorList>
    </citation>
    <scope>NUCLEOTIDE SEQUENCE [LARGE SCALE GENOMIC DNA]</scope>
    <source>
        <strain evidence="1">CCNUC1</strain>
    </source>
</reference>
<sequence length="423" mass="49022">MFIVHSDQVFRVQPETHPDYRNNNPLLRVMTLIQQAQLAAEREYYLHDTLQYLFPYDYLQLYNPHSTAETNNVDPTTQDNKDDFQKQNIRDFRTTDTHLIRGWIIANNITFPFLRVSYRGGPDSKLSQATNHKLADTIKLWIKVGAVATSSLITVPYNERSDRYEVEFWGYTGNNLRDLLDSKGRAAIDRGELQIRTDLIHGSLNDFSRDVVVAQDGKPIDIRQIAPTSSMHPILPLHIELCWANFPQTIWDSQNGANYHYEFNMIQRGWEQYLQVGISPNPHGGFGFLEFRNLMSNYFDFKGSGELARQLEWWNLDAFGKKVMEGKRREEFMAVDYMDLHILKPECGIGLHRHRDNQEIFLMMSGRGYMVVGDWCKLPTRERCFEIRTLKSGSLAMLKGGNLHGLMNATDEDISLFMFGGYD</sequence>
<dbReference type="InterPro" id="IPR014710">
    <property type="entry name" value="RmlC-like_jellyroll"/>
</dbReference>
<dbReference type="EMBL" id="CP045226">
    <property type="protein sequence ID" value="QFS46908.1"/>
    <property type="molecule type" value="Genomic_DNA"/>
</dbReference>